<feature type="coiled-coil region" evidence="1">
    <location>
        <begin position="62"/>
        <end position="89"/>
    </location>
</feature>
<proteinExistence type="predicted"/>
<dbReference type="EMBL" id="CP054051">
    <property type="protein sequence ID" value="QKJ26528.1"/>
    <property type="molecule type" value="Genomic_DNA"/>
</dbReference>
<keyword evidence="1" id="KW-0175">Coiled coil</keyword>
<protein>
    <submittedName>
        <fullName evidence="2">Uncharacterized protein</fullName>
    </submittedName>
</protein>
<gene>
    <name evidence="2" type="ORF">ACBT_0574</name>
</gene>
<sequence length="117" mass="13366">MKFNNISKLLIILILSITNLEAGFIMKKIKSKAKDKIKDVVVNTTKDVYSHKKKKRRDYESKTNTKSTLSKAEDKYEATKQKVKETAIEAVGGQKNVEFVKRGKEYINQGLKGELKD</sequence>
<evidence type="ECO:0000313" key="3">
    <source>
        <dbReference type="Proteomes" id="UP000509513"/>
    </source>
</evidence>
<dbReference type="RefSeq" id="WP_024775568.1">
    <property type="nucleotide sequence ID" value="NZ_CP054051.1"/>
</dbReference>
<name>A0A7L5JNI2_9BACT</name>
<evidence type="ECO:0000313" key="2">
    <source>
        <dbReference type="EMBL" id="QKJ26528.1"/>
    </source>
</evidence>
<dbReference type="AlphaFoldDB" id="A0A7L5JNI2"/>
<reference evidence="2 3" key="1">
    <citation type="submission" date="2020-05" db="EMBL/GenBank/DDBJ databases">
        <title>Complete genome sequencing of Campylobacter and Arcobacter type strains.</title>
        <authorList>
            <person name="Miller W.G."/>
            <person name="Yee E."/>
        </authorList>
    </citation>
    <scope>NUCLEOTIDE SEQUENCE [LARGE SCALE GENOMIC DNA]</scope>
    <source>
        <strain evidence="2 3">LMG 21996</strain>
    </source>
</reference>
<organism evidence="2 3">
    <name type="scientific">Aliarcobacter cibarius</name>
    <dbReference type="NCBI Taxonomy" id="255507"/>
    <lineage>
        <taxon>Bacteria</taxon>
        <taxon>Pseudomonadati</taxon>
        <taxon>Campylobacterota</taxon>
        <taxon>Epsilonproteobacteria</taxon>
        <taxon>Campylobacterales</taxon>
        <taxon>Arcobacteraceae</taxon>
        <taxon>Aliarcobacter</taxon>
    </lineage>
</organism>
<accession>A0A7L5JNI2</accession>
<dbReference type="KEGG" id="acib:ACBT_0574"/>
<dbReference type="Proteomes" id="UP000509513">
    <property type="component" value="Chromosome"/>
</dbReference>
<evidence type="ECO:0000256" key="1">
    <source>
        <dbReference type="SAM" id="Coils"/>
    </source>
</evidence>